<proteinExistence type="predicted"/>
<organism evidence="1 2">
    <name type="scientific">Nezara viridula</name>
    <name type="common">Southern green stink bug</name>
    <name type="synonym">Cimex viridulus</name>
    <dbReference type="NCBI Taxonomy" id="85310"/>
    <lineage>
        <taxon>Eukaryota</taxon>
        <taxon>Metazoa</taxon>
        <taxon>Ecdysozoa</taxon>
        <taxon>Arthropoda</taxon>
        <taxon>Hexapoda</taxon>
        <taxon>Insecta</taxon>
        <taxon>Pterygota</taxon>
        <taxon>Neoptera</taxon>
        <taxon>Paraneoptera</taxon>
        <taxon>Hemiptera</taxon>
        <taxon>Heteroptera</taxon>
        <taxon>Panheteroptera</taxon>
        <taxon>Pentatomomorpha</taxon>
        <taxon>Pentatomoidea</taxon>
        <taxon>Pentatomidae</taxon>
        <taxon>Pentatominae</taxon>
        <taxon>Nezara</taxon>
    </lineage>
</organism>
<protein>
    <submittedName>
        <fullName evidence="1">Uncharacterized protein</fullName>
    </submittedName>
</protein>
<dbReference type="Proteomes" id="UP001152798">
    <property type="component" value="Chromosome 3"/>
</dbReference>
<sequence length="109" mass="12589">MNWAHTDDALTEGTAQKWFVKIGFRDTTLEDALRSGQPIEGNSSDIEALIEQDRSLQVRENAETLKIDFVTVQRYLKQFSYVNEGNLANRLSICHFLLNRHEMDPFSIE</sequence>
<dbReference type="OrthoDB" id="10034054at2759"/>
<evidence type="ECO:0000313" key="2">
    <source>
        <dbReference type="Proteomes" id="UP001152798"/>
    </source>
</evidence>
<name>A0A9P0H8B6_NEZVI</name>
<dbReference type="AlphaFoldDB" id="A0A9P0H8B6"/>
<dbReference type="EMBL" id="OV725079">
    <property type="protein sequence ID" value="CAH1397410.1"/>
    <property type="molecule type" value="Genomic_DNA"/>
</dbReference>
<gene>
    <name evidence="1" type="ORF">NEZAVI_LOCUS7238</name>
</gene>
<accession>A0A9P0H8B6</accession>
<evidence type="ECO:0000313" key="1">
    <source>
        <dbReference type="EMBL" id="CAH1397410.1"/>
    </source>
</evidence>
<keyword evidence="2" id="KW-1185">Reference proteome</keyword>
<reference evidence="1" key="1">
    <citation type="submission" date="2022-01" db="EMBL/GenBank/DDBJ databases">
        <authorList>
            <person name="King R."/>
        </authorList>
    </citation>
    <scope>NUCLEOTIDE SEQUENCE</scope>
</reference>